<dbReference type="InterPro" id="IPR029069">
    <property type="entry name" value="HotDog_dom_sf"/>
</dbReference>
<keyword evidence="2" id="KW-0378">Hydrolase</keyword>
<dbReference type="PANTHER" id="PTHR31793">
    <property type="entry name" value="4-HYDROXYBENZOYL-COA THIOESTERASE FAMILY MEMBER"/>
    <property type="match status" value="1"/>
</dbReference>
<dbReference type="PANTHER" id="PTHR31793:SF27">
    <property type="entry name" value="NOVEL THIOESTERASE SUPERFAMILY DOMAIN AND SAPOSIN A-TYPE DOMAIN CONTAINING PROTEIN (0610012H03RIK)"/>
    <property type="match status" value="1"/>
</dbReference>
<reference evidence="3" key="1">
    <citation type="journal article" date="2013" name="Sci. Rep.">
        <title>Metagenomics uncovers a new group of low GC and ultra-small marine Actinobacteria.</title>
        <authorList>
            <person name="Ghai R."/>
            <person name="Mizuno C.M."/>
            <person name="Picazo A."/>
            <person name="Camacho A."/>
            <person name="Rodriguez-Valera F."/>
        </authorList>
    </citation>
    <scope>NUCLEOTIDE SEQUENCE</scope>
</reference>
<dbReference type="Pfam" id="PF13279">
    <property type="entry name" value="4HBT_2"/>
    <property type="match status" value="1"/>
</dbReference>
<evidence type="ECO:0000256" key="2">
    <source>
        <dbReference type="ARBA" id="ARBA00022801"/>
    </source>
</evidence>
<evidence type="ECO:0000256" key="1">
    <source>
        <dbReference type="ARBA" id="ARBA00005953"/>
    </source>
</evidence>
<dbReference type="CDD" id="cd00586">
    <property type="entry name" value="4HBT"/>
    <property type="match status" value="1"/>
</dbReference>
<dbReference type="GO" id="GO:0047617">
    <property type="term" value="F:fatty acyl-CoA hydrolase activity"/>
    <property type="evidence" value="ECO:0007669"/>
    <property type="project" value="TreeGrafter"/>
</dbReference>
<organism evidence="3">
    <name type="scientific">Candidatus Actinomarina minuta</name>
    <dbReference type="NCBI Taxonomy" id="1389454"/>
    <lineage>
        <taxon>Bacteria</taxon>
        <taxon>Bacillati</taxon>
        <taxon>Actinomycetota</taxon>
        <taxon>Actinomycetes</taxon>
        <taxon>Candidatus Actinomarinidae</taxon>
        <taxon>Candidatus Actinomarinales</taxon>
        <taxon>Candidatus Actinomarineae</taxon>
        <taxon>Candidatus Actinomarinaceae</taxon>
        <taxon>Candidatus Actinomarina</taxon>
    </lineage>
</organism>
<dbReference type="Gene3D" id="3.10.129.10">
    <property type="entry name" value="Hotdog Thioesterase"/>
    <property type="match status" value="1"/>
</dbReference>
<evidence type="ECO:0000313" key="3">
    <source>
        <dbReference type="EMBL" id="AGQ19525.1"/>
    </source>
</evidence>
<dbReference type="AlphaFoldDB" id="S5DRH2"/>
<protein>
    <submittedName>
        <fullName evidence="3">Putative thioesterase</fullName>
    </submittedName>
</protein>
<sequence>MSKITLSRDEFDSFWEATIRYYELDPQGVMHNANHVAFFDQAITAYFKDINFDYLKDIEETKKDFHTVQVLVQYNKPLYFDQDIEIGVKVKEIGNSSMTWIMGMFLKETGELVSSCEAVHVYTDQTTMKPTPITEELKEKLQFN</sequence>
<dbReference type="InterPro" id="IPR006684">
    <property type="entry name" value="YbgC/YbaW"/>
</dbReference>
<dbReference type="InterPro" id="IPR050563">
    <property type="entry name" value="4-hydroxybenzoyl-CoA_TE"/>
</dbReference>
<dbReference type="NCBIfam" id="TIGR00051">
    <property type="entry name" value="YbgC/FadM family acyl-CoA thioesterase"/>
    <property type="match status" value="1"/>
</dbReference>
<proteinExistence type="inferred from homology"/>
<accession>S5DRH2</accession>
<comment type="similarity">
    <text evidence="1">Belongs to the 4-hydroxybenzoyl-CoA thioesterase family.</text>
</comment>
<dbReference type="SUPFAM" id="SSF54637">
    <property type="entry name" value="Thioesterase/thiol ester dehydrase-isomerase"/>
    <property type="match status" value="1"/>
</dbReference>
<dbReference type="EMBL" id="KC811134">
    <property type="protein sequence ID" value="AGQ19525.1"/>
    <property type="molecule type" value="Genomic_DNA"/>
</dbReference>
<name>S5DRH2_9ACTN</name>